<accession>A0A1I7YZY5</accession>
<evidence type="ECO:0000313" key="3">
    <source>
        <dbReference type="Proteomes" id="UP000095287"/>
    </source>
</evidence>
<keyword evidence="2" id="KW-0732">Signal</keyword>
<dbReference type="WBParaSite" id="L893_g21411.t1">
    <property type="protein sequence ID" value="L893_g21411.t1"/>
    <property type="gene ID" value="L893_g21411"/>
</dbReference>
<dbReference type="AlphaFoldDB" id="A0A1I7YZY5"/>
<dbReference type="Proteomes" id="UP000095287">
    <property type="component" value="Unplaced"/>
</dbReference>
<feature type="transmembrane region" description="Helical" evidence="1">
    <location>
        <begin position="527"/>
        <end position="549"/>
    </location>
</feature>
<feature type="signal peptide" evidence="2">
    <location>
        <begin position="1"/>
        <end position="22"/>
    </location>
</feature>
<dbReference type="InterPro" id="IPR043076">
    <property type="entry name" value="Fusogen_EFF/AFF_dom3"/>
</dbReference>
<sequence length="569" mass="64426">MAKKWIAMRFLVLVLHVVGTAARVLTSTDELPHCTKNTVMEGEIRQLDDLGKMENIFSSTQFQMALHETTCLSLKVNDSEQSMLHTLQYLRLEQHYPITGAYRFAIPSISSKCICDCAGGEQHCNINAYNYKNCSTGAICYRTYKAAQSNVGCLSSSKSETCCEVQIDPYKDWAFQALRLNQPDTVLIFRYRIYDKVRKQWRLSADDVIEVPLNRGSSKFKLNNNHRMDIVVGGSRPHRQLEPGMYFMKEDSTRDLRGGAPINDVFESNLDKLGWMRWEIPAGTSEGRWDIRKGMVKVTQAHHVNVEDCKGQKYTTNFNGEQMVVSGDEGESENIDLGRQIQADPWIQSVDVGTRVVKVEHAEGTNILISLTTVSRPQILHHSSQFSAFNGSVQVDRESNRFLNITFQEAKGTLIGQLYSSEERQHMDIVFSVQIDGPTTRSFNAIVSIPSSVNSRRYICFHPAGDVDGQMCKWFEFKEDPLPKYKVAHRWQTGPADCAGCNEIGVENFIEKMDPRKWLDGFQSSTEMLMCIFDVSIFIVICLSILIIFTKCIIPLARCAICIATPPKK</sequence>
<dbReference type="GO" id="GO:0044291">
    <property type="term" value="C:cell-cell contact zone"/>
    <property type="evidence" value="ECO:0007669"/>
    <property type="project" value="TreeGrafter"/>
</dbReference>
<dbReference type="Pfam" id="PF14884">
    <property type="entry name" value="EFF-AFF"/>
    <property type="match status" value="1"/>
</dbReference>
<keyword evidence="3" id="KW-1185">Reference proteome</keyword>
<dbReference type="PANTHER" id="PTHR37415:SF1">
    <property type="entry name" value="CELL FUSION PROTEIN AFF-1"/>
    <property type="match status" value="1"/>
</dbReference>
<evidence type="ECO:0000256" key="2">
    <source>
        <dbReference type="SAM" id="SignalP"/>
    </source>
</evidence>
<evidence type="ECO:0000313" key="4">
    <source>
        <dbReference type="WBParaSite" id="L893_g21411.t1"/>
    </source>
</evidence>
<dbReference type="GO" id="GO:0000768">
    <property type="term" value="P:syncytium formation by plasma membrane fusion"/>
    <property type="evidence" value="ECO:0007669"/>
    <property type="project" value="TreeGrafter"/>
</dbReference>
<protein>
    <submittedName>
        <fullName evidence="4">HAP2-GCS1 domain-containing protein</fullName>
    </submittedName>
</protein>
<keyword evidence="1" id="KW-0472">Membrane</keyword>
<dbReference type="InterPro" id="IPR029213">
    <property type="entry name" value="Fusogen_EFF/AFF"/>
</dbReference>
<proteinExistence type="predicted"/>
<evidence type="ECO:0000256" key="1">
    <source>
        <dbReference type="SAM" id="Phobius"/>
    </source>
</evidence>
<keyword evidence="1" id="KW-0812">Transmembrane</keyword>
<dbReference type="PANTHER" id="PTHR37415">
    <property type="entry name" value="EFF-1A"/>
    <property type="match status" value="1"/>
</dbReference>
<feature type="chain" id="PRO_5009312788" evidence="2">
    <location>
        <begin position="23"/>
        <end position="569"/>
    </location>
</feature>
<organism evidence="3 4">
    <name type="scientific">Steinernema glaseri</name>
    <dbReference type="NCBI Taxonomy" id="37863"/>
    <lineage>
        <taxon>Eukaryota</taxon>
        <taxon>Metazoa</taxon>
        <taxon>Ecdysozoa</taxon>
        <taxon>Nematoda</taxon>
        <taxon>Chromadorea</taxon>
        <taxon>Rhabditida</taxon>
        <taxon>Tylenchina</taxon>
        <taxon>Panagrolaimomorpha</taxon>
        <taxon>Strongyloidoidea</taxon>
        <taxon>Steinernematidae</taxon>
        <taxon>Steinernema</taxon>
    </lineage>
</organism>
<dbReference type="Gene3D" id="2.60.98.60">
    <property type="entry name" value="Cell-cell fusogen EFF/AFF, domain 1"/>
    <property type="match status" value="2"/>
</dbReference>
<keyword evidence="1" id="KW-1133">Transmembrane helix</keyword>
<name>A0A1I7YZY5_9BILA</name>
<dbReference type="Gene3D" id="2.60.40.3980">
    <property type="entry name" value="Cell-cell fusogen EFF/AFF, domain 3"/>
    <property type="match status" value="1"/>
</dbReference>
<reference evidence="4" key="1">
    <citation type="submission" date="2016-11" db="UniProtKB">
        <authorList>
            <consortium name="WormBaseParasite"/>
        </authorList>
    </citation>
    <scope>IDENTIFICATION</scope>
</reference>